<dbReference type="PANTHER" id="PTHR42718:SF9">
    <property type="entry name" value="MAJOR FACILITATOR SUPERFAMILY MULTIDRUG TRANSPORTER MFSC"/>
    <property type="match status" value="1"/>
</dbReference>
<protein>
    <submittedName>
        <fullName evidence="8">Multidrug MFS transporter</fullName>
    </submittedName>
</protein>
<gene>
    <name evidence="8" type="ORF">A4A58_28810</name>
</gene>
<evidence type="ECO:0000313" key="9">
    <source>
        <dbReference type="Proteomes" id="UP000076574"/>
    </source>
</evidence>
<keyword evidence="9" id="KW-1185">Reference proteome</keyword>
<feature type="transmembrane region" description="Helical" evidence="6">
    <location>
        <begin position="90"/>
        <end position="109"/>
    </location>
</feature>
<dbReference type="PANTHER" id="PTHR42718">
    <property type="entry name" value="MAJOR FACILITATOR SUPERFAMILY MULTIDRUG TRANSPORTER MFSC"/>
    <property type="match status" value="1"/>
</dbReference>
<evidence type="ECO:0000256" key="1">
    <source>
        <dbReference type="ARBA" id="ARBA00004141"/>
    </source>
</evidence>
<reference evidence="8 9" key="1">
    <citation type="submission" date="2016-03" db="EMBL/GenBank/DDBJ databases">
        <title>Microsymbionts genomes from the relict species Vavilovia formosa (Stev.) Fed.</title>
        <authorList>
            <person name="Kopat V."/>
            <person name="Chirak E."/>
            <person name="Kimeklis A."/>
            <person name="Andronov E."/>
        </authorList>
    </citation>
    <scope>NUCLEOTIDE SEQUENCE [LARGE SCALE GENOMIC DNA]</scope>
    <source>
        <strain evidence="8 9">Vaf07</strain>
    </source>
</reference>
<name>A0A163YXC8_9BRAD</name>
<evidence type="ECO:0000256" key="4">
    <source>
        <dbReference type="ARBA" id="ARBA00022989"/>
    </source>
</evidence>
<dbReference type="Gene3D" id="1.20.1720.10">
    <property type="entry name" value="Multidrug resistance protein D"/>
    <property type="match status" value="1"/>
</dbReference>
<dbReference type="SUPFAM" id="SSF103473">
    <property type="entry name" value="MFS general substrate transporter"/>
    <property type="match status" value="1"/>
</dbReference>
<comment type="subcellular location">
    <subcellularLocation>
        <location evidence="1">Membrane</location>
        <topology evidence="1">Multi-pass membrane protein</topology>
    </subcellularLocation>
</comment>
<dbReference type="GO" id="GO:0016020">
    <property type="term" value="C:membrane"/>
    <property type="evidence" value="ECO:0007669"/>
    <property type="project" value="UniProtKB-SubCell"/>
</dbReference>
<dbReference type="RefSeq" id="WP_068734235.1">
    <property type="nucleotide sequence ID" value="NZ_LVYV01000017.1"/>
</dbReference>
<feature type="transmembrane region" description="Helical" evidence="6">
    <location>
        <begin position="178"/>
        <end position="198"/>
    </location>
</feature>
<sequence>MADGIAAQAPQPTEGLTPSQQRWARLAIFTALAMASLDTAIANIALPSIASDLHATPADVIWVVNVYQIAMVATLLPFGALGEIVGHQRIYLGGLILFTIASVACAFAWSLDTLLFARVLQGLGAAGAMSVNAALVRVVYPPSHFGRGLGHNALVVATAFTLGPTIASGILSVATWPWLFAINLPFGLAAIVISLKTLPKTTRATHRFDFFGALLTSLCLGLLILGIDSAAHHTAPSIVVAELVAGLLFGWLLLRRQADHPAPMLPIDLFRRPLFALSAATAVCSFSVQGLAFVSLPFYFEEVLHRSAVETGFFLTPWPLVVGIMAPIAGRLSDHYPAGLLGGIGMALLGTGMVLLATLPPDPSVANIVWRMVICGAGFGFFQAPNMKAIMSSAPAGRSGGASGIVATARLTGQSMGAALAAFCFGLFGHGGATWALALGAGFAALGCIMSFLRLIVPSSPGH</sequence>
<feature type="transmembrane region" description="Helical" evidence="6">
    <location>
        <begin position="312"/>
        <end position="332"/>
    </location>
</feature>
<keyword evidence="2" id="KW-0813">Transport</keyword>
<feature type="transmembrane region" description="Helical" evidence="6">
    <location>
        <begin position="210"/>
        <end position="227"/>
    </location>
</feature>
<evidence type="ECO:0000256" key="3">
    <source>
        <dbReference type="ARBA" id="ARBA00022692"/>
    </source>
</evidence>
<dbReference type="InterPro" id="IPR011701">
    <property type="entry name" value="MFS"/>
</dbReference>
<keyword evidence="3 6" id="KW-0812">Transmembrane</keyword>
<feature type="transmembrane region" description="Helical" evidence="6">
    <location>
        <begin position="26"/>
        <end position="48"/>
    </location>
</feature>
<dbReference type="FunFam" id="1.20.1720.10:FF:000011">
    <property type="entry name" value="Transporter, major facilitator family"/>
    <property type="match status" value="1"/>
</dbReference>
<proteinExistence type="predicted"/>
<accession>A0A163YXC8</accession>
<dbReference type="CDD" id="cd17321">
    <property type="entry name" value="MFS_MMR_MDR_like"/>
    <property type="match status" value="1"/>
</dbReference>
<feature type="transmembrane region" description="Helical" evidence="6">
    <location>
        <begin position="60"/>
        <end position="78"/>
    </location>
</feature>
<keyword evidence="4 6" id="KW-1133">Transmembrane helix</keyword>
<feature type="transmembrane region" description="Helical" evidence="6">
    <location>
        <begin position="274"/>
        <end position="300"/>
    </location>
</feature>
<dbReference type="InterPro" id="IPR036259">
    <property type="entry name" value="MFS_trans_sf"/>
</dbReference>
<feature type="transmembrane region" description="Helical" evidence="6">
    <location>
        <begin position="152"/>
        <end position="172"/>
    </location>
</feature>
<dbReference type="STRING" id="943830.A4A58_28810"/>
<comment type="caution">
    <text evidence="8">The sequence shown here is derived from an EMBL/GenBank/DDBJ whole genome shotgun (WGS) entry which is preliminary data.</text>
</comment>
<feature type="transmembrane region" description="Helical" evidence="6">
    <location>
        <begin position="339"/>
        <end position="359"/>
    </location>
</feature>
<feature type="transmembrane region" description="Helical" evidence="6">
    <location>
        <begin position="434"/>
        <end position="457"/>
    </location>
</feature>
<feature type="transmembrane region" description="Helical" evidence="6">
    <location>
        <begin position="405"/>
        <end position="428"/>
    </location>
</feature>
<feature type="transmembrane region" description="Helical" evidence="6">
    <location>
        <begin position="233"/>
        <end position="254"/>
    </location>
</feature>
<dbReference type="InterPro" id="IPR020846">
    <property type="entry name" value="MFS_dom"/>
</dbReference>
<evidence type="ECO:0000313" key="8">
    <source>
        <dbReference type="EMBL" id="KZD22687.1"/>
    </source>
</evidence>
<dbReference type="Gene3D" id="1.20.1250.20">
    <property type="entry name" value="MFS general substrate transporter like domains"/>
    <property type="match status" value="1"/>
</dbReference>
<organism evidence="8 9">
    <name type="scientific">Tardiphaga robiniae</name>
    <dbReference type="NCBI Taxonomy" id="943830"/>
    <lineage>
        <taxon>Bacteria</taxon>
        <taxon>Pseudomonadati</taxon>
        <taxon>Pseudomonadota</taxon>
        <taxon>Alphaproteobacteria</taxon>
        <taxon>Hyphomicrobiales</taxon>
        <taxon>Nitrobacteraceae</taxon>
        <taxon>Tardiphaga</taxon>
    </lineage>
</organism>
<evidence type="ECO:0000256" key="6">
    <source>
        <dbReference type="SAM" id="Phobius"/>
    </source>
</evidence>
<feature type="domain" description="Major facilitator superfamily (MFS) profile" evidence="7">
    <location>
        <begin position="24"/>
        <end position="459"/>
    </location>
</feature>
<dbReference type="EMBL" id="LVYV01000017">
    <property type="protein sequence ID" value="KZD22687.1"/>
    <property type="molecule type" value="Genomic_DNA"/>
</dbReference>
<dbReference type="Pfam" id="PF07690">
    <property type="entry name" value="MFS_1"/>
    <property type="match status" value="1"/>
</dbReference>
<dbReference type="OrthoDB" id="9812221at2"/>
<dbReference type="FunFam" id="1.20.1250.20:FF:000168">
    <property type="entry name" value="Transporter, major facilitator family"/>
    <property type="match status" value="1"/>
</dbReference>
<dbReference type="AlphaFoldDB" id="A0A163YXC8"/>
<evidence type="ECO:0000256" key="5">
    <source>
        <dbReference type="ARBA" id="ARBA00023136"/>
    </source>
</evidence>
<feature type="transmembrane region" description="Helical" evidence="6">
    <location>
        <begin position="115"/>
        <end position="140"/>
    </location>
</feature>
<evidence type="ECO:0000256" key="2">
    <source>
        <dbReference type="ARBA" id="ARBA00022448"/>
    </source>
</evidence>
<evidence type="ECO:0000259" key="7">
    <source>
        <dbReference type="PROSITE" id="PS50850"/>
    </source>
</evidence>
<dbReference type="PROSITE" id="PS50850">
    <property type="entry name" value="MFS"/>
    <property type="match status" value="1"/>
</dbReference>
<dbReference type="GO" id="GO:0022857">
    <property type="term" value="F:transmembrane transporter activity"/>
    <property type="evidence" value="ECO:0007669"/>
    <property type="project" value="InterPro"/>
</dbReference>
<dbReference type="Proteomes" id="UP000076574">
    <property type="component" value="Unassembled WGS sequence"/>
</dbReference>
<keyword evidence="5 6" id="KW-0472">Membrane</keyword>